<evidence type="ECO:0000256" key="1">
    <source>
        <dbReference type="SAM" id="MobiDB-lite"/>
    </source>
</evidence>
<name>A0AAE1HKX5_9NEOP</name>
<accession>A0AAE1HKX5</accession>
<dbReference type="EMBL" id="JAHWGI010001142">
    <property type="protein sequence ID" value="KAK3923214.1"/>
    <property type="molecule type" value="Genomic_DNA"/>
</dbReference>
<evidence type="ECO:0000256" key="2">
    <source>
        <dbReference type="SAM" id="Phobius"/>
    </source>
</evidence>
<keyword evidence="4" id="KW-1185">Reference proteome</keyword>
<gene>
    <name evidence="3" type="ORF">KUF71_000296</name>
</gene>
<evidence type="ECO:0000313" key="4">
    <source>
        <dbReference type="Proteomes" id="UP001219518"/>
    </source>
</evidence>
<proteinExistence type="predicted"/>
<reference evidence="3" key="1">
    <citation type="submission" date="2021-07" db="EMBL/GenBank/DDBJ databases">
        <authorList>
            <person name="Catto M.A."/>
            <person name="Jacobson A."/>
            <person name="Kennedy G."/>
            <person name="Labadie P."/>
            <person name="Hunt B.G."/>
            <person name="Srinivasan R."/>
        </authorList>
    </citation>
    <scope>NUCLEOTIDE SEQUENCE</scope>
    <source>
        <strain evidence="3">PL_HMW_Pooled</strain>
        <tissue evidence="3">Head</tissue>
    </source>
</reference>
<feature type="compositionally biased region" description="Low complexity" evidence="1">
    <location>
        <begin position="189"/>
        <end position="206"/>
    </location>
</feature>
<keyword evidence="2" id="KW-1133">Transmembrane helix</keyword>
<feature type="transmembrane region" description="Helical" evidence="2">
    <location>
        <begin position="97"/>
        <end position="123"/>
    </location>
</feature>
<organism evidence="3 4">
    <name type="scientific">Frankliniella fusca</name>
    <dbReference type="NCBI Taxonomy" id="407009"/>
    <lineage>
        <taxon>Eukaryota</taxon>
        <taxon>Metazoa</taxon>
        <taxon>Ecdysozoa</taxon>
        <taxon>Arthropoda</taxon>
        <taxon>Hexapoda</taxon>
        <taxon>Insecta</taxon>
        <taxon>Pterygota</taxon>
        <taxon>Neoptera</taxon>
        <taxon>Paraneoptera</taxon>
        <taxon>Thysanoptera</taxon>
        <taxon>Terebrantia</taxon>
        <taxon>Thripoidea</taxon>
        <taxon>Thripidae</taxon>
        <taxon>Frankliniella</taxon>
    </lineage>
</organism>
<protein>
    <submittedName>
        <fullName evidence="3">Neural cell adhesion molecule 2</fullName>
    </submittedName>
</protein>
<evidence type="ECO:0000313" key="3">
    <source>
        <dbReference type="EMBL" id="KAK3923214.1"/>
    </source>
</evidence>
<keyword evidence="2" id="KW-0812">Transmembrane</keyword>
<reference evidence="3" key="2">
    <citation type="journal article" date="2023" name="BMC Genomics">
        <title>Pest status, molecular evolution, and epigenetic factors derived from the genome assembly of Frankliniella fusca, a thysanopteran phytovirus vector.</title>
        <authorList>
            <person name="Catto M.A."/>
            <person name="Labadie P.E."/>
            <person name="Jacobson A.L."/>
            <person name="Kennedy G.G."/>
            <person name="Srinivasan R."/>
            <person name="Hunt B.G."/>
        </authorList>
    </citation>
    <scope>NUCLEOTIDE SEQUENCE</scope>
    <source>
        <strain evidence="3">PL_HMW_Pooled</strain>
    </source>
</reference>
<sequence length="365" mass="38234">MVSDSQPVLRVDAGAEPYWIFDTNKLEPGRRYQIILYAVNDKGQSDPPVTLYAVAPPSAEVIDGVELRGNMLSRPPLDALASGSGGGAAGGLQTAPVAVVLGALIACAVLILCAVALAVTLVVCRRRREARREAEEARRRDDFREAVRGSQVVVGSLKRQPVTPGEEDQFGILVTATSPNSSVVGIREGQQQQQGQQQQAQQQAQQHVGTLGRPHVPAVGAAAAARSLGAPVGHAPAGPAGHPGPGHPGMAYPMGHNPMHGHGPMMGHAPMAVHAPMTGHLPMTGHNLMPHPQDDPRRLNRPVHEQDPAGAAPCSPMGPVMGPPMTTTIIGSGGGVLNRIRNNNDPDLIISRAEVVLKPLNTSRC</sequence>
<feature type="region of interest" description="Disordered" evidence="1">
    <location>
        <begin position="223"/>
        <end position="245"/>
    </location>
</feature>
<dbReference type="Proteomes" id="UP001219518">
    <property type="component" value="Unassembled WGS sequence"/>
</dbReference>
<dbReference type="AlphaFoldDB" id="A0AAE1HKX5"/>
<feature type="region of interest" description="Disordered" evidence="1">
    <location>
        <begin position="184"/>
        <end position="210"/>
    </location>
</feature>
<comment type="caution">
    <text evidence="3">The sequence shown here is derived from an EMBL/GenBank/DDBJ whole genome shotgun (WGS) entry which is preliminary data.</text>
</comment>
<keyword evidence="2" id="KW-0472">Membrane</keyword>
<feature type="compositionally biased region" description="Low complexity" evidence="1">
    <location>
        <begin position="223"/>
        <end position="240"/>
    </location>
</feature>